<proteinExistence type="predicted"/>
<dbReference type="EMBL" id="JASCZI010181864">
    <property type="protein sequence ID" value="MED6186162.1"/>
    <property type="molecule type" value="Genomic_DNA"/>
</dbReference>
<evidence type="ECO:0000313" key="2">
    <source>
        <dbReference type="Proteomes" id="UP001341840"/>
    </source>
</evidence>
<evidence type="ECO:0000313" key="1">
    <source>
        <dbReference type="EMBL" id="MED6186162.1"/>
    </source>
</evidence>
<keyword evidence="2" id="KW-1185">Reference proteome</keyword>
<protein>
    <recommendedName>
        <fullName evidence="3">Secreted protein</fullName>
    </recommendedName>
</protein>
<evidence type="ECO:0008006" key="3">
    <source>
        <dbReference type="Google" id="ProtNLM"/>
    </source>
</evidence>
<accession>A0ABU6WLM6</accession>
<sequence length="108" mass="11905">MVVVAPSCSRPSFASALRVSCIRWSMLRFPLLSTSPLSVPFSSHFGSSTSFRRRLDSSSLDSGCFDFLSRNDCSELLQRLFIVFLRSLIKPSQIASALGFASIILSHV</sequence>
<reference evidence="1 2" key="1">
    <citation type="journal article" date="2023" name="Plants (Basel)">
        <title>Bridging the Gap: Combining Genomics and Transcriptomics Approaches to Understand Stylosanthes scabra, an Orphan Legume from the Brazilian Caatinga.</title>
        <authorList>
            <person name="Ferreira-Neto J.R.C."/>
            <person name="da Silva M.D."/>
            <person name="Binneck E."/>
            <person name="de Melo N.F."/>
            <person name="da Silva R.H."/>
            <person name="de Melo A.L.T.M."/>
            <person name="Pandolfi V."/>
            <person name="Bustamante F.O."/>
            <person name="Brasileiro-Vidal A.C."/>
            <person name="Benko-Iseppon A.M."/>
        </authorList>
    </citation>
    <scope>NUCLEOTIDE SEQUENCE [LARGE SCALE GENOMIC DNA]</scope>
    <source>
        <tissue evidence="1">Leaves</tissue>
    </source>
</reference>
<name>A0ABU6WLM6_9FABA</name>
<dbReference type="Proteomes" id="UP001341840">
    <property type="component" value="Unassembled WGS sequence"/>
</dbReference>
<comment type="caution">
    <text evidence="1">The sequence shown here is derived from an EMBL/GenBank/DDBJ whole genome shotgun (WGS) entry which is preliminary data.</text>
</comment>
<organism evidence="1 2">
    <name type="scientific">Stylosanthes scabra</name>
    <dbReference type="NCBI Taxonomy" id="79078"/>
    <lineage>
        <taxon>Eukaryota</taxon>
        <taxon>Viridiplantae</taxon>
        <taxon>Streptophyta</taxon>
        <taxon>Embryophyta</taxon>
        <taxon>Tracheophyta</taxon>
        <taxon>Spermatophyta</taxon>
        <taxon>Magnoliopsida</taxon>
        <taxon>eudicotyledons</taxon>
        <taxon>Gunneridae</taxon>
        <taxon>Pentapetalae</taxon>
        <taxon>rosids</taxon>
        <taxon>fabids</taxon>
        <taxon>Fabales</taxon>
        <taxon>Fabaceae</taxon>
        <taxon>Papilionoideae</taxon>
        <taxon>50 kb inversion clade</taxon>
        <taxon>dalbergioids sensu lato</taxon>
        <taxon>Dalbergieae</taxon>
        <taxon>Pterocarpus clade</taxon>
        <taxon>Stylosanthes</taxon>
    </lineage>
</organism>
<gene>
    <name evidence="1" type="ORF">PIB30_064159</name>
</gene>